<keyword evidence="2" id="KW-1185">Reference proteome</keyword>
<dbReference type="Proteomes" id="UP000277580">
    <property type="component" value="Unassembled WGS sequence"/>
</dbReference>
<protein>
    <submittedName>
        <fullName evidence="1">Uncharacterized protein</fullName>
    </submittedName>
</protein>
<evidence type="ECO:0000313" key="1">
    <source>
        <dbReference type="EMBL" id="RPB08387.1"/>
    </source>
</evidence>
<gene>
    <name evidence="1" type="ORF">P167DRAFT_356459</name>
</gene>
<dbReference type="AlphaFoldDB" id="A0A3N4KD30"/>
<reference evidence="1 2" key="1">
    <citation type="journal article" date="2018" name="Nat. Ecol. Evol.">
        <title>Pezizomycetes genomes reveal the molecular basis of ectomycorrhizal truffle lifestyle.</title>
        <authorList>
            <person name="Murat C."/>
            <person name="Payen T."/>
            <person name="Noel B."/>
            <person name="Kuo A."/>
            <person name="Morin E."/>
            <person name="Chen J."/>
            <person name="Kohler A."/>
            <person name="Krizsan K."/>
            <person name="Balestrini R."/>
            <person name="Da Silva C."/>
            <person name="Montanini B."/>
            <person name="Hainaut M."/>
            <person name="Levati E."/>
            <person name="Barry K.W."/>
            <person name="Belfiori B."/>
            <person name="Cichocki N."/>
            <person name="Clum A."/>
            <person name="Dockter R.B."/>
            <person name="Fauchery L."/>
            <person name="Guy J."/>
            <person name="Iotti M."/>
            <person name="Le Tacon F."/>
            <person name="Lindquist E.A."/>
            <person name="Lipzen A."/>
            <person name="Malagnac F."/>
            <person name="Mello A."/>
            <person name="Molinier V."/>
            <person name="Miyauchi S."/>
            <person name="Poulain J."/>
            <person name="Riccioni C."/>
            <person name="Rubini A."/>
            <person name="Sitrit Y."/>
            <person name="Splivallo R."/>
            <person name="Traeger S."/>
            <person name="Wang M."/>
            <person name="Zifcakova L."/>
            <person name="Wipf D."/>
            <person name="Zambonelli A."/>
            <person name="Paolocci F."/>
            <person name="Nowrousian M."/>
            <person name="Ottonello S."/>
            <person name="Baldrian P."/>
            <person name="Spatafora J.W."/>
            <person name="Henrissat B."/>
            <person name="Nagy L.G."/>
            <person name="Aury J.M."/>
            <person name="Wincker P."/>
            <person name="Grigoriev I.V."/>
            <person name="Bonfante P."/>
            <person name="Martin F.M."/>
        </authorList>
    </citation>
    <scope>NUCLEOTIDE SEQUENCE [LARGE SCALE GENOMIC DNA]</scope>
    <source>
        <strain evidence="1 2">CCBAS932</strain>
    </source>
</reference>
<evidence type="ECO:0000313" key="2">
    <source>
        <dbReference type="Proteomes" id="UP000277580"/>
    </source>
</evidence>
<dbReference type="EMBL" id="ML119164">
    <property type="protein sequence ID" value="RPB08387.1"/>
    <property type="molecule type" value="Genomic_DNA"/>
</dbReference>
<name>A0A3N4KD30_9PEZI</name>
<dbReference type="InParanoid" id="A0A3N4KD30"/>
<proteinExistence type="predicted"/>
<sequence length="129" mass="14094">MYIVHVGIYIGLKPLSHGFRKGTGIPTANTSPSIESTSPCPSAVAAYSTTSNLQPPPLYSCPPTPRYYIYEHPHISTPAAAKRLKYTQSRSLHPPPPQSHYLKLQMLVSGMEAPSHQPTLRQSRGTDAI</sequence>
<accession>A0A3N4KD30</accession>
<organism evidence="1 2">
    <name type="scientific">Morchella conica CCBAS932</name>
    <dbReference type="NCBI Taxonomy" id="1392247"/>
    <lineage>
        <taxon>Eukaryota</taxon>
        <taxon>Fungi</taxon>
        <taxon>Dikarya</taxon>
        <taxon>Ascomycota</taxon>
        <taxon>Pezizomycotina</taxon>
        <taxon>Pezizomycetes</taxon>
        <taxon>Pezizales</taxon>
        <taxon>Morchellaceae</taxon>
        <taxon>Morchella</taxon>
    </lineage>
</organism>